<dbReference type="PANTHER" id="PTHR43749:SF2">
    <property type="entry name" value="RNA-SPLICING LIGASE RTCB"/>
    <property type="match status" value="1"/>
</dbReference>
<accession>A0A656HII3</accession>
<comment type="catalytic activity">
    <reaction evidence="8">
        <text>a 3'-end 3'-phospho-ribonucleotide-RNA + a 5'-end dephospho-ribonucleoside-RNA + GTP = a ribonucleotidyl-ribonucleotide-RNA + GMP + diphosphate</text>
        <dbReference type="Rhea" id="RHEA:68076"/>
        <dbReference type="Rhea" id="RHEA-COMP:10463"/>
        <dbReference type="Rhea" id="RHEA-COMP:13936"/>
        <dbReference type="Rhea" id="RHEA-COMP:17355"/>
        <dbReference type="ChEBI" id="CHEBI:33019"/>
        <dbReference type="ChEBI" id="CHEBI:37565"/>
        <dbReference type="ChEBI" id="CHEBI:58115"/>
        <dbReference type="ChEBI" id="CHEBI:83062"/>
        <dbReference type="ChEBI" id="CHEBI:138284"/>
        <dbReference type="ChEBI" id="CHEBI:173118"/>
        <dbReference type="EC" id="6.5.1.8"/>
    </reaction>
</comment>
<dbReference type="PANTHER" id="PTHR43749">
    <property type="entry name" value="RNA-SPLICING LIGASE RTCB"/>
    <property type="match status" value="1"/>
</dbReference>
<keyword evidence="5" id="KW-0692">RNA repair</keyword>
<dbReference type="RefSeq" id="WP_002709212.1">
    <property type="nucleotide sequence ID" value="NZ_JH651384.1"/>
</dbReference>
<evidence type="ECO:0000256" key="8">
    <source>
        <dbReference type="ARBA" id="ARBA00047746"/>
    </source>
</evidence>
<dbReference type="GO" id="GO:0003909">
    <property type="term" value="F:DNA ligase activity"/>
    <property type="evidence" value="ECO:0007669"/>
    <property type="project" value="TreeGrafter"/>
</dbReference>
<dbReference type="EC" id="6.5.1.8" evidence="1"/>
<dbReference type="GO" id="GO:0005525">
    <property type="term" value="F:GTP binding"/>
    <property type="evidence" value="ECO:0007669"/>
    <property type="project" value="UniProtKB-KW"/>
</dbReference>
<feature type="binding site" evidence="10">
    <location>
        <begin position="273"/>
        <end position="274"/>
    </location>
    <ligand>
        <name>GMP</name>
        <dbReference type="ChEBI" id="CHEBI:58115"/>
    </ligand>
</feature>
<evidence type="ECO:0000256" key="11">
    <source>
        <dbReference type="PIRSR" id="PIRSR601233-3"/>
    </source>
</evidence>
<dbReference type="Pfam" id="PF01139">
    <property type="entry name" value="RtcB"/>
    <property type="match status" value="1"/>
</dbReference>
<dbReference type="GO" id="GO:0042245">
    <property type="term" value="P:RNA repair"/>
    <property type="evidence" value="ECO:0007669"/>
    <property type="project" value="UniProtKB-KW"/>
</dbReference>
<sequence>MPISFMLNKGKVPVKIFTADVDSASLTQLGNLSQLPFIHSHIAAMPDVHAGIGATVGSVIPTRGAIIPAAVGVDIGCGMNAVRLSLKASDLPDNLYSIRSAIEQRVPTGFDQHDKPSTQGATLKNMEKHLDAITDKHPALIKMVKNFHRTWGKQLGTLGSGNHFIELCIDESDDVWVMLHSGSRGIGNAIGRYFIEKAKKDVGRELGQLPDKDLAYFTEGTQHFDDYVQAVGWAQDYAMTNRREMMRLVLDALQTCQHLPTFTTTREAINCHHNYVQQETHFGAEVYVTRKGAISAQQGQLGIIPGSMGAKSYIVRGLGNEQSFCSCSHGAGRRMSRTEAKRRFNTRDLEAQTAGIECRKDKGVVDEIPGAYKDIDVVMQNQADLVEVVHTLKQVVCVKG</sequence>
<feature type="binding site" evidence="10">
    <location>
        <begin position="305"/>
        <end position="308"/>
    </location>
    <ligand>
        <name>GMP</name>
        <dbReference type="ChEBI" id="CHEBI:58115"/>
    </ligand>
</feature>
<feature type="binding site" evidence="11">
    <location>
        <position position="74"/>
    </location>
    <ligand>
        <name>Mn(2+)</name>
        <dbReference type="ChEBI" id="CHEBI:29035"/>
        <label>1</label>
    </ligand>
</feature>
<evidence type="ECO:0000256" key="10">
    <source>
        <dbReference type="PIRSR" id="PIRSR601233-2"/>
    </source>
</evidence>
<evidence type="ECO:0000256" key="7">
    <source>
        <dbReference type="ARBA" id="ARBA00023211"/>
    </source>
</evidence>
<dbReference type="Proteomes" id="UP000005317">
    <property type="component" value="Unassembled WGS sequence"/>
</dbReference>
<evidence type="ECO:0000256" key="2">
    <source>
        <dbReference type="ARBA" id="ARBA00022598"/>
    </source>
</evidence>
<dbReference type="SUPFAM" id="SSF103365">
    <property type="entry name" value="Hypothetical protein PH1602"/>
    <property type="match status" value="1"/>
</dbReference>
<feature type="binding site" evidence="11">
    <location>
        <position position="163"/>
    </location>
    <ligand>
        <name>Mn(2+)</name>
        <dbReference type="ChEBI" id="CHEBI:29035"/>
        <label>1</label>
    </ligand>
</feature>
<evidence type="ECO:0000256" key="9">
    <source>
        <dbReference type="PIRSR" id="PIRSR601233-1"/>
    </source>
</evidence>
<reference evidence="13" key="1">
    <citation type="journal article" date="2011" name="Stand. Genomic Sci.">
        <title>Genome sequence of the filamentous, gliding Thiothrix nivea neotype strain (JP2(T)).</title>
        <authorList>
            <person name="Lapidus A."/>
            <person name="Nolan M."/>
            <person name="Lucas S."/>
            <person name="Glavina Del Rio T."/>
            <person name="Tice H."/>
            <person name="Cheng J.F."/>
            <person name="Tapia R."/>
            <person name="Han C."/>
            <person name="Goodwin L."/>
            <person name="Pitluck S."/>
            <person name="Liolios K."/>
            <person name="Pagani I."/>
            <person name="Ivanova N."/>
            <person name="Huntemann M."/>
            <person name="Mavromatis K."/>
            <person name="Mikhailova N."/>
            <person name="Pati A."/>
            <person name="Chen A."/>
            <person name="Palaniappan K."/>
            <person name="Land M."/>
            <person name="Brambilla E.M."/>
            <person name="Rohde M."/>
            <person name="Abt B."/>
            <person name="Verbarg S."/>
            <person name="Goker M."/>
            <person name="Bristow J."/>
            <person name="Eisen J.A."/>
            <person name="Markowitz V."/>
            <person name="Hugenholtz P."/>
            <person name="Kyrpides N.C."/>
            <person name="Klenk H.P."/>
            <person name="Woyke T."/>
        </authorList>
    </citation>
    <scope>NUCLEOTIDE SEQUENCE [LARGE SCALE GENOMIC DNA]</scope>
    <source>
        <strain evidence="13">ATCC 35100 / DSM 5205 / JP2</strain>
    </source>
</reference>
<dbReference type="InterPro" id="IPR036025">
    <property type="entry name" value="RtcB-like_sf"/>
</dbReference>
<keyword evidence="7 11" id="KW-0464">Manganese</keyword>
<evidence type="ECO:0000313" key="12">
    <source>
        <dbReference type="EMBL" id="EIJ35306.1"/>
    </source>
</evidence>
<dbReference type="GO" id="GO:0006396">
    <property type="term" value="P:RNA processing"/>
    <property type="evidence" value="ECO:0007669"/>
    <property type="project" value="InterPro"/>
</dbReference>
<protein>
    <recommendedName>
        <fullName evidence="1">3'-phosphate/5'-hydroxy nucleic acid ligase</fullName>
        <ecNumber evidence="1">6.5.1.8</ecNumber>
    </recommendedName>
</protein>
<evidence type="ECO:0000256" key="4">
    <source>
        <dbReference type="ARBA" id="ARBA00022741"/>
    </source>
</evidence>
<keyword evidence="4 10" id="KW-0547">Nucleotide-binding</keyword>
<evidence type="ECO:0000256" key="6">
    <source>
        <dbReference type="ARBA" id="ARBA00023134"/>
    </source>
</evidence>
<feature type="binding site" evidence="11">
    <location>
        <position position="180"/>
    </location>
    <ligand>
        <name>Mn(2+)</name>
        <dbReference type="ChEBI" id="CHEBI:29035"/>
        <label>2</label>
    </ligand>
</feature>
<organism evidence="12 13">
    <name type="scientific">Thiothrix nivea (strain ATCC 35100 / DSM 5205 / JP2)</name>
    <dbReference type="NCBI Taxonomy" id="870187"/>
    <lineage>
        <taxon>Bacteria</taxon>
        <taxon>Pseudomonadati</taxon>
        <taxon>Pseudomonadota</taxon>
        <taxon>Gammaproteobacteria</taxon>
        <taxon>Thiotrichales</taxon>
        <taxon>Thiotrichaceae</taxon>
        <taxon>Thiothrix</taxon>
    </lineage>
</organism>
<dbReference type="InterPro" id="IPR052915">
    <property type="entry name" value="RtcB-like"/>
</dbReference>
<dbReference type="GO" id="GO:0006281">
    <property type="term" value="P:DNA repair"/>
    <property type="evidence" value="ECO:0007669"/>
    <property type="project" value="TreeGrafter"/>
</dbReference>
<dbReference type="Gene3D" id="3.90.1860.10">
    <property type="entry name" value="tRNA-splicing ligase RtcB"/>
    <property type="match status" value="1"/>
</dbReference>
<keyword evidence="2" id="KW-0436">Ligase</keyword>
<evidence type="ECO:0000313" key="13">
    <source>
        <dbReference type="Proteomes" id="UP000005317"/>
    </source>
</evidence>
<feature type="binding site" evidence="10">
    <location>
        <position position="399"/>
    </location>
    <ligand>
        <name>GMP</name>
        <dbReference type="ChEBI" id="CHEBI:58115"/>
    </ligand>
</feature>
<comment type="cofactor">
    <cofactor evidence="11">
        <name>Mn(2+)</name>
        <dbReference type="ChEBI" id="CHEBI:29035"/>
    </cofactor>
    <text evidence="11">Binds 2 manganese ions per subunit.</text>
</comment>
<proteinExistence type="predicted"/>
<dbReference type="OrthoDB" id="9802323at2"/>
<dbReference type="InterPro" id="IPR001233">
    <property type="entry name" value="RtcB"/>
</dbReference>
<dbReference type="EMBL" id="JH651384">
    <property type="protein sequence ID" value="EIJ35306.1"/>
    <property type="molecule type" value="Genomic_DNA"/>
</dbReference>
<dbReference type="GO" id="GO:0170057">
    <property type="term" value="F:RNA ligase (GTP) activity"/>
    <property type="evidence" value="ECO:0007669"/>
    <property type="project" value="UniProtKB-EC"/>
</dbReference>
<feature type="active site" description="GMP-histidine intermediate" evidence="9">
    <location>
        <position position="329"/>
    </location>
</feature>
<name>A0A656HII3_THINJ</name>
<feature type="binding site" evidence="10">
    <location>
        <position position="312"/>
    </location>
    <ligand>
        <name>GMP</name>
        <dbReference type="ChEBI" id="CHEBI:58115"/>
    </ligand>
</feature>
<keyword evidence="13" id="KW-1185">Reference proteome</keyword>
<gene>
    <name evidence="12" type="ORF">Thini_2769</name>
</gene>
<feature type="binding site" evidence="11">
    <location>
        <position position="273"/>
    </location>
    <ligand>
        <name>Mn(2+)</name>
        <dbReference type="ChEBI" id="CHEBI:29035"/>
        <label>2</label>
    </ligand>
</feature>
<feature type="binding site" evidence="10">
    <location>
        <begin position="162"/>
        <end position="166"/>
    </location>
    <ligand>
        <name>GMP</name>
        <dbReference type="ChEBI" id="CHEBI:58115"/>
    </ligand>
</feature>
<dbReference type="GO" id="GO:0030145">
    <property type="term" value="F:manganese ion binding"/>
    <property type="evidence" value="ECO:0007669"/>
    <property type="project" value="TreeGrafter"/>
</dbReference>
<feature type="binding site" evidence="10">
    <location>
        <begin position="329"/>
        <end position="332"/>
    </location>
    <ligand>
        <name>GMP</name>
        <dbReference type="ChEBI" id="CHEBI:58115"/>
    </ligand>
</feature>
<evidence type="ECO:0000256" key="1">
    <source>
        <dbReference type="ARBA" id="ARBA00012726"/>
    </source>
</evidence>
<keyword evidence="3 11" id="KW-0479">Metal-binding</keyword>
<keyword evidence="6 10" id="KW-0342">GTP-binding</keyword>
<evidence type="ECO:0000256" key="3">
    <source>
        <dbReference type="ARBA" id="ARBA00022723"/>
    </source>
</evidence>
<dbReference type="AlphaFoldDB" id="A0A656HII3"/>
<evidence type="ECO:0000256" key="5">
    <source>
        <dbReference type="ARBA" id="ARBA00022800"/>
    </source>
</evidence>